<feature type="repeat" description="ANK" evidence="3">
    <location>
        <begin position="802"/>
        <end position="834"/>
    </location>
</feature>
<dbReference type="Pfam" id="PF22939">
    <property type="entry name" value="WHD_GPIID"/>
    <property type="match status" value="1"/>
</dbReference>
<comment type="caution">
    <text evidence="5">The sequence shown here is derived from an EMBL/GenBank/DDBJ whole genome shotgun (WGS) entry which is preliminary data.</text>
</comment>
<accession>A0A0B4FEW8</accession>
<feature type="repeat" description="ANK" evidence="3">
    <location>
        <begin position="548"/>
        <end position="580"/>
    </location>
</feature>
<evidence type="ECO:0000313" key="5">
    <source>
        <dbReference type="EMBL" id="KID66422.1"/>
    </source>
</evidence>
<feature type="repeat" description="ANK" evidence="3">
    <location>
        <begin position="481"/>
        <end position="506"/>
    </location>
</feature>
<dbReference type="OrthoDB" id="20872at2759"/>
<dbReference type="PROSITE" id="PS50297">
    <property type="entry name" value="ANK_REP_REGION"/>
    <property type="match status" value="10"/>
</dbReference>
<feature type="repeat" description="ANK" evidence="3">
    <location>
        <begin position="768"/>
        <end position="800"/>
    </location>
</feature>
<dbReference type="SUPFAM" id="SSF48403">
    <property type="entry name" value="Ankyrin repeat"/>
    <property type="match status" value="2"/>
</dbReference>
<feature type="repeat" description="ANK" evidence="3">
    <location>
        <begin position="702"/>
        <end position="734"/>
    </location>
</feature>
<feature type="repeat" description="ANK" evidence="3">
    <location>
        <begin position="669"/>
        <end position="701"/>
    </location>
</feature>
<keyword evidence="1" id="KW-0677">Repeat</keyword>
<dbReference type="Proteomes" id="UP000031186">
    <property type="component" value="Unassembled WGS sequence"/>
</dbReference>
<protein>
    <submittedName>
        <fullName evidence="5">Ankyrin repeat-containing domain protein</fullName>
    </submittedName>
</protein>
<feature type="non-terminal residue" evidence="5">
    <location>
        <position position="1"/>
    </location>
</feature>
<gene>
    <name evidence="5" type="ORF">MAN_04703</name>
</gene>
<dbReference type="PROSITE" id="PS50088">
    <property type="entry name" value="ANK_REPEAT"/>
    <property type="match status" value="13"/>
</dbReference>
<dbReference type="VEuPathDB" id="FungiDB:MAN_04703"/>
<evidence type="ECO:0000313" key="6">
    <source>
        <dbReference type="Proteomes" id="UP000031186"/>
    </source>
</evidence>
<evidence type="ECO:0000256" key="2">
    <source>
        <dbReference type="ARBA" id="ARBA00023043"/>
    </source>
</evidence>
<keyword evidence="2 3" id="KW-0040">ANK repeat</keyword>
<feature type="repeat" description="ANK" evidence="3">
    <location>
        <begin position="836"/>
        <end position="868"/>
    </location>
</feature>
<feature type="repeat" description="ANK" evidence="3">
    <location>
        <begin position="869"/>
        <end position="901"/>
    </location>
</feature>
<organism evidence="5 6">
    <name type="scientific">Metarhizium anisopliae (strain ARSEF 549)</name>
    <dbReference type="NCBI Taxonomy" id="3151832"/>
    <lineage>
        <taxon>Eukaryota</taxon>
        <taxon>Fungi</taxon>
        <taxon>Dikarya</taxon>
        <taxon>Ascomycota</taxon>
        <taxon>Pezizomycotina</taxon>
        <taxon>Sordariomycetes</taxon>
        <taxon>Hypocreomycetidae</taxon>
        <taxon>Hypocreales</taxon>
        <taxon>Clavicipitaceae</taxon>
        <taxon>Metarhizium</taxon>
    </lineage>
</organism>
<feature type="domain" description="GPI inositol-deacylase winged helix" evidence="4">
    <location>
        <begin position="150"/>
        <end position="225"/>
    </location>
</feature>
<dbReference type="Pfam" id="PF00023">
    <property type="entry name" value="Ank"/>
    <property type="match status" value="2"/>
</dbReference>
<dbReference type="HOGENOM" id="CLU_000288_34_2_1"/>
<dbReference type="InterPro" id="IPR036770">
    <property type="entry name" value="Ankyrin_rpt-contain_sf"/>
</dbReference>
<feature type="repeat" description="ANK" evidence="3">
    <location>
        <begin position="602"/>
        <end position="634"/>
    </location>
</feature>
<dbReference type="PANTHER" id="PTHR24198:SF165">
    <property type="entry name" value="ANKYRIN REPEAT-CONTAINING PROTEIN-RELATED"/>
    <property type="match status" value="1"/>
</dbReference>
<dbReference type="SMART" id="SM00248">
    <property type="entry name" value="ANK"/>
    <property type="match status" value="14"/>
</dbReference>
<dbReference type="InterPro" id="IPR002110">
    <property type="entry name" value="Ankyrin_rpt"/>
</dbReference>
<dbReference type="Gene3D" id="1.25.40.20">
    <property type="entry name" value="Ankyrin repeat-containing domain"/>
    <property type="match status" value="4"/>
</dbReference>
<feature type="repeat" description="ANK" evidence="3">
    <location>
        <begin position="448"/>
        <end position="480"/>
    </location>
</feature>
<dbReference type="InterPro" id="IPR054471">
    <property type="entry name" value="GPIID_WHD"/>
</dbReference>
<proteinExistence type="predicted"/>
<sequence>MIFIPLGEFLNQVTPSATYIVDGLDECESVERRLVLNTLRNMMQQRDTQRVLVSGREDLDVTNFIENSMIFCISKKENEEDVREFIEWKIEAKLRERQLTESDRVLWVSMQIDALWDECTTDEDIQTALENLPRSLDETYARCLQRIDRRQSRFAQTILRWVAAAITPFQVDQLREALAIDPNTGCLDRNRMPPRQEIVKCCCNLITSNYGQILLAHHSVRQFLETRLPSGRFTWASYKLHTARLELGALCVNHLTSADYGLNLQHYNLGECSRIAIGEPTMKTLIEGPLPSWTRRFLLRPKPATMFLPSKASSPPSDMELSSFFHYAKAHWAPLTRSISKASPHWDNFRRLALEPNLSWRLHPWPPLGESPDSHYFGLLGWAIVHHHVPLLDLLLRIQDYKPRNAIFNMPFYQYNNLPALHLASRTGNAEIIKRLLEVCNPNKTDNNHQTALHHAAETGRADASLLLIQRQVSLKAQDNRGRAALHYAAESGHVSVVQTLIDVGVADVNQRDNIRQTALFLAAGNGHETVVRMLAYRGADMNMEDNNGWTPLCIAADNLQDQTIRTLIELGEDINMEDGVGRKVLDIVASKLSGDVGSKPNANQAAFLAAKQGHEAVLQVLLACGVDINGKDFDGWTPLTQAAASGDEVMAKLLLEKGADIEATDTEYGWTPLSWALIKGKEAVLKLLLEKGADIEACAGCQQTPLSQAAHAGDDVRAKLLLENGAYVETKDQFHQTPLSRAAKEGNNTVAKLLLEKGAHVDAKDCHNRTPLSWAAEGGHETVTELLLENGANIEAKDGKYSQTPLSLAAMNGHEAVTRLLLEKGADFETQDTFYEQTPLSWAAKGGHEAVAKLLLEKGAYLETEDGTGRTPLSWAAQGGHKAVVKLLLDKDCDVQAHDDNGRTPQSWACKGGHYAISRLLHMP</sequence>
<feature type="repeat" description="ANK" evidence="3">
    <location>
        <begin position="515"/>
        <end position="547"/>
    </location>
</feature>
<feature type="repeat" description="ANK" evidence="3">
    <location>
        <begin position="635"/>
        <end position="667"/>
    </location>
</feature>
<dbReference type="EMBL" id="AZNF01000005">
    <property type="protein sequence ID" value="KID66422.1"/>
    <property type="molecule type" value="Genomic_DNA"/>
</dbReference>
<keyword evidence="6" id="KW-1185">Reference proteome</keyword>
<reference evidence="5 6" key="1">
    <citation type="journal article" date="2014" name="Proc. Natl. Acad. Sci. U.S.A.">
        <title>Trajectory and genomic determinants of fungal-pathogen speciation and host adaptation.</title>
        <authorList>
            <person name="Hu X."/>
            <person name="Xiao G."/>
            <person name="Zheng P."/>
            <person name="Shang Y."/>
            <person name="Su Y."/>
            <person name="Zhang X."/>
            <person name="Liu X."/>
            <person name="Zhan S."/>
            <person name="St Leger R.J."/>
            <person name="Wang C."/>
        </authorList>
    </citation>
    <scope>NUCLEOTIDE SEQUENCE [LARGE SCALE GENOMIC DNA]</scope>
    <source>
        <strain evidence="5 6">ARSEF 549</strain>
    </source>
</reference>
<evidence type="ECO:0000256" key="1">
    <source>
        <dbReference type="ARBA" id="ARBA00022737"/>
    </source>
</evidence>
<evidence type="ECO:0000256" key="3">
    <source>
        <dbReference type="PROSITE-ProRule" id="PRU00023"/>
    </source>
</evidence>
<dbReference type="PRINTS" id="PR01415">
    <property type="entry name" value="ANKYRIN"/>
</dbReference>
<dbReference type="PANTHER" id="PTHR24198">
    <property type="entry name" value="ANKYRIN REPEAT AND PROTEIN KINASE DOMAIN-CONTAINING PROTEIN"/>
    <property type="match status" value="1"/>
</dbReference>
<feature type="repeat" description="ANK" evidence="3">
    <location>
        <begin position="735"/>
        <end position="767"/>
    </location>
</feature>
<name>A0A0B4FEW8_METAF</name>
<evidence type="ECO:0000259" key="4">
    <source>
        <dbReference type="Pfam" id="PF22939"/>
    </source>
</evidence>
<dbReference type="Pfam" id="PF12796">
    <property type="entry name" value="Ank_2"/>
    <property type="match status" value="4"/>
</dbReference>
<dbReference type="AlphaFoldDB" id="A0A0B4FEW8"/>